<organism evidence="1 2">
    <name type="scientific">Chamaesiphon polymorphus CCALA 037</name>
    <dbReference type="NCBI Taxonomy" id="2107692"/>
    <lineage>
        <taxon>Bacteria</taxon>
        <taxon>Bacillati</taxon>
        <taxon>Cyanobacteriota</taxon>
        <taxon>Cyanophyceae</taxon>
        <taxon>Gomontiellales</taxon>
        <taxon>Chamaesiphonaceae</taxon>
        <taxon>Chamaesiphon</taxon>
    </lineage>
</organism>
<reference evidence="1 2" key="1">
    <citation type="submission" date="2018-03" db="EMBL/GenBank/DDBJ databases">
        <title>The ancient ancestry and fast evolution of plastids.</title>
        <authorList>
            <person name="Moore K.R."/>
            <person name="Magnabosco C."/>
            <person name="Momper L."/>
            <person name="Gold D.A."/>
            <person name="Bosak T."/>
            <person name="Fournier G.P."/>
        </authorList>
    </citation>
    <scope>NUCLEOTIDE SEQUENCE [LARGE SCALE GENOMIC DNA]</scope>
    <source>
        <strain evidence="1 2">CCALA 037</strain>
    </source>
</reference>
<dbReference type="RefSeq" id="WP_106300344.1">
    <property type="nucleotide sequence ID" value="NZ_PVWO01000024.1"/>
</dbReference>
<evidence type="ECO:0000313" key="1">
    <source>
        <dbReference type="EMBL" id="PSB58758.1"/>
    </source>
</evidence>
<dbReference type="AlphaFoldDB" id="A0A2T1GLK7"/>
<dbReference type="InterPro" id="IPR013409">
    <property type="entry name" value="CRISPR-assoc_prot_Crn3/Csx3"/>
</dbReference>
<name>A0A2T1GLK7_9CYAN</name>
<protein>
    <submittedName>
        <fullName evidence="1">CRISPR-associated protein Csx3</fullName>
    </submittedName>
</protein>
<comment type="caution">
    <text evidence="1">The sequence shown here is derived from an EMBL/GenBank/DDBJ whole genome shotgun (WGS) entry which is preliminary data.</text>
</comment>
<dbReference type="Pfam" id="PF09620">
    <property type="entry name" value="Cas_csx3"/>
    <property type="match status" value="1"/>
</dbReference>
<dbReference type="OrthoDB" id="459959at2"/>
<keyword evidence="2" id="KW-1185">Reference proteome</keyword>
<evidence type="ECO:0000313" key="2">
    <source>
        <dbReference type="Proteomes" id="UP000238937"/>
    </source>
</evidence>
<dbReference type="Proteomes" id="UP000238937">
    <property type="component" value="Unassembled WGS sequence"/>
</dbReference>
<accession>A0A2T1GLK7</accession>
<proteinExistence type="predicted"/>
<sequence length="119" mass="12895">MSAYNIEICDDTLTVSFGEPANNDRIVIEVSAKIDRLIKSKQIRGGKLLKITGRQSIPVAYTICHQVAHLYGAIAIFDPKIGGKGIDAYIVVISHSPGYQVGQILTDPNNLNVSPLKTC</sequence>
<gene>
    <name evidence="1" type="ORF">C7B77_03440</name>
</gene>
<dbReference type="EMBL" id="PVWO01000024">
    <property type="protein sequence ID" value="PSB58758.1"/>
    <property type="molecule type" value="Genomic_DNA"/>
</dbReference>